<feature type="domain" description="HTH-like" evidence="1">
    <location>
        <begin position="55"/>
        <end position="105"/>
    </location>
</feature>
<keyword evidence="3" id="KW-1185">Reference proteome</keyword>
<evidence type="ECO:0000259" key="1">
    <source>
        <dbReference type="Pfam" id="PF13276"/>
    </source>
</evidence>
<dbReference type="RefSeq" id="WP_166329353.1">
    <property type="nucleotide sequence ID" value="NZ_CP049933.1"/>
</dbReference>
<dbReference type="Pfam" id="PF13276">
    <property type="entry name" value="HTH_21"/>
    <property type="match status" value="1"/>
</dbReference>
<proteinExistence type="predicted"/>
<accession>A0ABX6JYP6</accession>
<dbReference type="Proteomes" id="UP000503441">
    <property type="component" value="Chromosome"/>
</dbReference>
<gene>
    <name evidence="2" type="ORF">G7066_04375</name>
</gene>
<sequence length="113" mass="13408">MGVIPGQLTNLHKTQIVDALRTSYPLQALLRLLDLRPSSYQYCRKVLERPVPHWELRAQIRQISRDSMHTYGSPRIWFALRNIGVRVSEKVVRRLMKEERIPVYYARTKVHKL</sequence>
<evidence type="ECO:0000313" key="2">
    <source>
        <dbReference type="EMBL" id="QIM18082.1"/>
    </source>
</evidence>
<dbReference type="EMBL" id="CP049933">
    <property type="protein sequence ID" value="QIM18082.1"/>
    <property type="molecule type" value="Genomic_DNA"/>
</dbReference>
<reference evidence="2 3" key="1">
    <citation type="submission" date="2020-03" db="EMBL/GenBank/DDBJ databases">
        <title>Leucobacter sp. nov., isolated from beetles.</title>
        <authorList>
            <person name="Hyun D.-W."/>
            <person name="Bae J.-W."/>
        </authorList>
    </citation>
    <scope>NUCLEOTIDE SEQUENCE [LARGE SCALE GENOMIC DNA]</scope>
    <source>
        <strain evidence="2 3">HDW9A</strain>
    </source>
</reference>
<organism evidence="2 3">
    <name type="scientific">Leucobacter coleopterorum</name>
    <dbReference type="NCBI Taxonomy" id="2714933"/>
    <lineage>
        <taxon>Bacteria</taxon>
        <taxon>Bacillati</taxon>
        <taxon>Actinomycetota</taxon>
        <taxon>Actinomycetes</taxon>
        <taxon>Micrococcales</taxon>
        <taxon>Microbacteriaceae</taxon>
        <taxon>Leucobacter</taxon>
    </lineage>
</organism>
<dbReference type="InterPro" id="IPR025948">
    <property type="entry name" value="HTH-like_dom"/>
</dbReference>
<protein>
    <submittedName>
        <fullName evidence="2">Transposase</fullName>
    </submittedName>
</protein>
<name>A0ABX6JYP6_9MICO</name>
<evidence type="ECO:0000313" key="3">
    <source>
        <dbReference type="Proteomes" id="UP000503441"/>
    </source>
</evidence>